<dbReference type="Proteomes" id="UP000233597">
    <property type="component" value="Unassembled WGS sequence"/>
</dbReference>
<proteinExistence type="predicted"/>
<evidence type="ECO:0000313" key="1">
    <source>
        <dbReference type="EMBL" id="PKR54061.1"/>
    </source>
</evidence>
<dbReference type="AlphaFoldDB" id="A0A2N3KU31"/>
<dbReference type="EMBL" id="NWTK01000006">
    <property type="protein sequence ID" value="PKR54061.1"/>
    <property type="molecule type" value="Genomic_DNA"/>
</dbReference>
<name>A0A2N3KU31_9PROT</name>
<protein>
    <submittedName>
        <fullName evidence="1">Uncharacterized protein</fullName>
    </submittedName>
</protein>
<gene>
    <name evidence="1" type="ORF">COO20_10930</name>
</gene>
<accession>A0A2N3KU31</accession>
<sequence length="986" mass="111256">MYNHAKHHPIKDKDKKGSLVTPGDVQTLKDELAKARLLSELFADAEIKAILLAQLKELGLRPPLHYLALRLITALVSRSESFIGKAITLRLQAFIDRTPKLADLLQKLINLQHGEKTKANLKNKLLGALQTGETIDLDTIAFDEATALEPLLAIHNIQGFQNILTAQENLKDELLAGFRKDLDNLFQDMVSPALGWPEESTTPEKLGAFDRVKYTSGLDELYGRGAEITLLHQFTGDLSLCGRLFNFRWMLMTGDGGTGKTRLAYDFTRKHLTPNIWDAGRLSVDDLPSFNDLEKWRPRQPTFIVIDYVSGHPEETGKLLRIFARKAAHYDFPVRLLLLERKADKSWLSKMLPENGDKPMVMNHVFGHEDENGRNIPPVNATAIADMMQERFAKAGQTSPYGDLLLAAAQRVDTKPNDANLPRPLFALATAEAMIAEAEKEPESQPDFTKIVALLNQEDVLTGMLRREEHTRWQPAAPNDGGGTLTRYKLALALATLKQGLDLNDLETKDADYGPLARHLPDPPPDHHQGLISALGGHGAFLPPLEPDIMGEFFLAETLLNDIPNHRHRFLNAALEKGHIEPLITLLRLQQDFPQKITDIDIPAAMNTCEDEKTAVSYARMAPDWVIRCYESNNPNAANKYISEIANFLIRFNQNKYIAQQEAKTAVNIIHYESQYCNWERSETMLQLIDTLRSQFSDNEEIAQQEANAALHISCAYIQSRELEHFKAIDRRLTALSDKNISADTIDNAFNPQATTLEGREWQIIQMMLKRIDDLRFQFSQNDRIATAEAITASNIALYATRWKEWKEVLSILRRFNTLRTQFRQNNKIVQTEAEITFTICITTAAMNKWPQVEAMLTRLDALRSDFSENNEIALLEAHAAVRISILAGKKGDWKRVDAMMARLDALRNQFNDNPEIALEEAKAAINISNHAGEKGDWERVDAMIARLTAIADTFRDELVLVERNGQTFTLGDAINYVTKMLDNKP</sequence>
<comment type="caution">
    <text evidence="1">The sequence shown here is derived from an EMBL/GenBank/DDBJ whole genome shotgun (WGS) entry which is preliminary data.</text>
</comment>
<reference evidence="1 2" key="1">
    <citation type="submission" date="2017-09" db="EMBL/GenBank/DDBJ databases">
        <title>Biodiversity and function of Thalassospira species in the particle-attached aromatic-hydrocarbon-degrading consortia from the surface seawater of the South China Sea.</title>
        <authorList>
            <person name="Dong C."/>
            <person name="Liu R."/>
            <person name="Shao Z."/>
        </authorList>
    </citation>
    <scope>NUCLEOTIDE SEQUENCE [LARGE SCALE GENOMIC DNA]</scope>
    <source>
        <strain evidence="1 2">CSC1P2</strain>
    </source>
</reference>
<organism evidence="1 2">
    <name type="scientific">Thalassospira marina</name>
    <dbReference type="NCBI Taxonomy" id="2048283"/>
    <lineage>
        <taxon>Bacteria</taxon>
        <taxon>Pseudomonadati</taxon>
        <taxon>Pseudomonadota</taxon>
        <taxon>Alphaproteobacteria</taxon>
        <taxon>Rhodospirillales</taxon>
        <taxon>Thalassospiraceae</taxon>
        <taxon>Thalassospira</taxon>
    </lineage>
</organism>
<evidence type="ECO:0000313" key="2">
    <source>
        <dbReference type="Proteomes" id="UP000233597"/>
    </source>
</evidence>